<dbReference type="STRING" id="927664.SAMN05421780_101168"/>
<evidence type="ECO:0000313" key="4">
    <source>
        <dbReference type="Proteomes" id="UP000199514"/>
    </source>
</evidence>
<dbReference type="RefSeq" id="WP_091505832.1">
    <property type="nucleotide sequence ID" value="NZ_FOLE01000001.1"/>
</dbReference>
<evidence type="ECO:0000256" key="1">
    <source>
        <dbReference type="SAM" id="SignalP"/>
    </source>
</evidence>
<feature type="signal peptide" evidence="1">
    <location>
        <begin position="1"/>
        <end position="21"/>
    </location>
</feature>
<proteinExistence type="predicted"/>
<dbReference type="InterPro" id="IPR021533">
    <property type="entry name" value="PepSY-like"/>
</dbReference>
<dbReference type="OrthoDB" id="1121502at2"/>
<dbReference type="EMBL" id="FOLE01000001">
    <property type="protein sequence ID" value="SFB73395.1"/>
    <property type="molecule type" value="Genomic_DNA"/>
</dbReference>
<feature type="chain" id="PRO_5011658137" evidence="1">
    <location>
        <begin position="22"/>
        <end position="149"/>
    </location>
</feature>
<dbReference type="Pfam" id="PF11396">
    <property type="entry name" value="PepSY_like"/>
    <property type="match status" value="1"/>
</dbReference>
<evidence type="ECO:0000313" key="3">
    <source>
        <dbReference type="EMBL" id="SFB73395.1"/>
    </source>
</evidence>
<reference evidence="3 4" key="1">
    <citation type="submission" date="2016-10" db="EMBL/GenBank/DDBJ databases">
        <authorList>
            <person name="de Groot N.N."/>
        </authorList>
    </citation>
    <scope>NUCLEOTIDE SEQUENCE [LARGE SCALE GENOMIC DNA]</scope>
    <source>
        <strain evidence="3 4">DSM 6793</strain>
    </source>
</reference>
<keyword evidence="1" id="KW-0732">Signal</keyword>
<accession>A0A1I1DEL1</accession>
<feature type="domain" description="Putative beta-lactamase-inhibitor-like PepSY-like" evidence="2">
    <location>
        <begin position="63"/>
        <end position="144"/>
    </location>
</feature>
<gene>
    <name evidence="3" type="ORF">SAMN05421780_101168</name>
</gene>
<keyword evidence="4" id="KW-1185">Reference proteome</keyword>
<dbReference type="SUPFAM" id="SSF160574">
    <property type="entry name" value="BT0923-like"/>
    <property type="match status" value="1"/>
</dbReference>
<sequence>MKNKLKISVLLLGLAANAAWAKDIPQSKVPSVIVNNFQQNFPKASGIEWEQDGQLFKVEFEIGMFGTDHDAWYDQTGKLVKHKEEINKTDLPAKVQASLSKNFANFKTEEAQKMTENEKVTYVVEVEKKSEEWKVSFDADGNIIAKIAD</sequence>
<organism evidence="3 4">
    <name type="scientific">Flexibacter flexilis DSM 6793</name>
    <dbReference type="NCBI Taxonomy" id="927664"/>
    <lineage>
        <taxon>Bacteria</taxon>
        <taxon>Pseudomonadati</taxon>
        <taxon>Bacteroidota</taxon>
        <taxon>Cytophagia</taxon>
        <taxon>Cytophagales</taxon>
        <taxon>Flexibacteraceae</taxon>
        <taxon>Flexibacter</taxon>
    </lineage>
</organism>
<name>A0A1I1DEL1_9BACT</name>
<dbReference type="Proteomes" id="UP000199514">
    <property type="component" value="Unassembled WGS sequence"/>
</dbReference>
<evidence type="ECO:0000259" key="2">
    <source>
        <dbReference type="Pfam" id="PF11396"/>
    </source>
</evidence>
<dbReference type="Gene3D" id="3.10.450.360">
    <property type="match status" value="1"/>
</dbReference>
<dbReference type="AlphaFoldDB" id="A0A1I1DEL1"/>
<protein>
    <submittedName>
        <fullName evidence="3">Putative beta-lactamase-inhibitor-like, PepSY-like</fullName>
    </submittedName>
</protein>